<dbReference type="InterPro" id="IPR002686">
    <property type="entry name" value="Transposase_17"/>
</dbReference>
<dbReference type="InterPro" id="IPR036515">
    <property type="entry name" value="Transposase_17_sf"/>
</dbReference>
<dbReference type="PANTHER" id="PTHR36966:SF1">
    <property type="entry name" value="REP-ASSOCIATED TYROSINE TRANSPOSASE"/>
    <property type="match status" value="1"/>
</dbReference>
<evidence type="ECO:0000313" key="2">
    <source>
        <dbReference type="EMBL" id="GGC44905.1"/>
    </source>
</evidence>
<evidence type="ECO:0000313" key="3">
    <source>
        <dbReference type="Proteomes" id="UP000636010"/>
    </source>
</evidence>
<dbReference type="RefSeq" id="WP_229712633.1">
    <property type="nucleotide sequence ID" value="NZ_BAABHU010000011.1"/>
</dbReference>
<evidence type="ECO:0000259" key="1">
    <source>
        <dbReference type="SMART" id="SM01321"/>
    </source>
</evidence>
<reference evidence="3" key="1">
    <citation type="journal article" date="2019" name="Int. J. Syst. Evol. Microbiol.">
        <title>The Global Catalogue of Microorganisms (GCM) 10K type strain sequencing project: providing services to taxonomists for standard genome sequencing and annotation.</title>
        <authorList>
            <consortium name="The Broad Institute Genomics Platform"/>
            <consortium name="The Broad Institute Genome Sequencing Center for Infectious Disease"/>
            <person name="Wu L."/>
            <person name="Ma J."/>
        </authorList>
    </citation>
    <scope>NUCLEOTIDE SEQUENCE [LARGE SCALE GENOMIC DNA]</scope>
    <source>
        <strain evidence="3">CGMCC 1.10832</strain>
    </source>
</reference>
<proteinExistence type="predicted"/>
<dbReference type="Gene3D" id="3.30.70.1290">
    <property type="entry name" value="Transposase IS200-like"/>
    <property type="match status" value="1"/>
</dbReference>
<name>A0ABQ1MR69_9BACT</name>
<comment type="caution">
    <text evidence="2">The sequence shown here is derived from an EMBL/GenBank/DDBJ whole genome shotgun (WGS) entry which is preliminary data.</text>
</comment>
<dbReference type="SMART" id="SM01321">
    <property type="entry name" value="Y1_Tnp"/>
    <property type="match status" value="1"/>
</dbReference>
<dbReference type="PANTHER" id="PTHR36966">
    <property type="entry name" value="REP-ASSOCIATED TYROSINE TRANSPOSASE"/>
    <property type="match status" value="1"/>
</dbReference>
<sequence>MPDDSTNPCDPLEVERKSFMSLGKLYFWTATINSWQNLLADEQYKLIITSSLNYLSNRGLIDVYAFVIMPNHIHLIWRINQLNGKETPHGSFLKFTAHEFRKKVLLSKGWNLISFASNAANKEYEFWQRDSLAIHLYSPKIILQKMEYIHNNPVVKGWNLAIEPANYLYSSAKFYETGVNDFPFLKDIREEF</sequence>
<dbReference type="SUPFAM" id="SSF143422">
    <property type="entry name" value="Transposase IS200-like"/>
    <property type="match status" value="1"/>
</dbReference>
<gene>
    <name evidence="2" type="ORF">GCM10011506_33130</name>
</gene>
<feature type="domain" description="Transposase IS200-like" evidence="1">
    <location>
        <begin position="20"/>
        <end position="152"/>
    </location>
</feature>
<keyword evidence="3" id="KW-1185">Reference proteome</keyword>
<dbReference type="InterPro" id="IPR052715">
    <property type="entry name" value="RAYT_transposase"/>
</dbReference>
<protein>
    <submittedName>
        <fullName evidence="2">Transposase</fullName>
    </submittedName>
</protein>
<organism evidence="2 3">
    <name type="scientific">Marivirga lumbricoides</name>
    <dbReference type="NCBI Taxonomy" id="1046115"/>
    <lineage>
        <taxon>Bacteria</taxon>
        <taxon>Pseudomonadati</taxon>
        <taxon>Bacteroidota</taxon>
        <taxon>Cytophagia</taxon>
        <taxon>Cytophagales</taxon>
        <taxon>Marivirgaceae</taxon>
        <taxon>Marivirga</taxon>
    </lineage>
</organism>
<dbReference type="EMBL" id="BMEC01000011">
    <property type="protein sequence ID" value="GGC44905.1"/>
    <property type="molecule type" value="Genomic_DNA"/>
</dbReference>
<dbReference type="Proteomes" id="UP000636010">
    <property type="component" value="Unassembled WGS sequence"/>
</dbReference>
<accession>A0ABQ1MR69</accession>